<organism evidence="4 5">
    <name type="scientific">Neolewinella maritima</name>
    <dbReference type="NCBI Taxonomy" id="1383882"/>
    <lineage>
        <taxon>Bacteria</taxon>
        <taxon>Pseudomonadati</taxon>
        <taxon>Bacteroidota</taxon>
        <taxon>Saprospiria</taxon>
        <taxon>Saprospirales</taxon>
        <taxon>Lewinellaceae</taxon>
        <taxon>Neolewinella</taxon>
    </lineage>
</organism>
<dbReference type="Proteomes" id="UP000837803">
    <property type="component" value="Unassembled WGS sequence"/>
</dbReference>
<sequence>MRGDQPTFTAYFCPMPYLPLSLLLALLCTCGPALLPAQETVDLTKLELLVRLPDGLAEVSGLTVQGDDLLAVEDEHGLVYRMKLANGDLRTQTKFWKDGDYEGIEAVGDEVWVVKSTGTLYRILGQGTAGQRVEKYNTWLTGANDVEGLGYDAQHHRLLLACKDDARDDGRPREDRYVFAFDLDTRVLGEEAVFVIDRGEALEDFAPSALAVHPVSGALYLSSSVENLLLVLAADGSQLGLYELDKELLPQAEGLAFGPDGTLYLSTEAKGGEPARIYKLPLRP</sequence>
<protein>
    <submittedName>
        <fullName evidence="4">Uncharacterized protein</fullName>
    </submittedName>
</protein>
<reference evidence="4" key="1">
    <citation type="submission" date="2021-12" db="EMBL/GenBank/DDBJ databases">
        <authorList>
            <person name="Rodrigo-Torres L."/>
            <person name="Arahal R. D."/>
            <person name="Lucena T."/>
        </authorList>
    </citation>
    <scope>NUCLEOTIDE SEQUENCE</scope>
    <source>
        <strain evidence="4">CECT 8419</strain>
    </source>
</reference>
<dbReference type="SUPFAM" id="SSF101898">
    <property type="entry name" value="NHL repeat"/>
    <property type="match status" value="1"/>
</dbReference>
<dbReference type="EMBL" id="CAKLPZ010000001">
    <property type="protein sequence ID" value="CAH0999155.1"/>
    <property type="molecule type" value="Genomic_DNA"/>
</dbReference>
<proteinExistence type="predicted"/>
<gene>
    <name evidence="4" type="ORF">LEM8419_00452</name>
</gene>
<accession>A0ABM9AXD5</accession>
<dbReference type="InterPro" id="IPR009722">
    <property type="entry name" value="YjiK/CarP"/>
</dbReference>
<keyword evidence="5" id="KW-1185">Reference proteome</keyword>
<evidence type="ECO:0000256" key="1">
    <source>
        <dbReference type="ARBA" id="ARBA00004236"/>
    </source>
</evidence>
<evidence type="ECO:0000256" key="3">
    <source>
        <dbReference type="ARBA" id="ARBA00023136"/>
    </source>
</evidence>
<dbReference type="Pfam" id="PF06977">
    <property type="entry name" value="SdiA-regulated"/>
    <property type="match status" value="1"/>
</dbReference>
<comment type="subcellular location">
    <subcellularLocation>
        <location evidence="1">Cell membrane</location>
    </subcellularLocation>
</comment>
<evidence type="ECO:0000256" key="2">
    <source>
        <dbReference type="ARBA" id="ARBA00022475"/>
    </source>
</evidence>
<comment type="caution">
    <text evidence="4">The sequence shown here is derived from an EMBL/GenBank/DDBJ whole genome shotgun (WGS) entry which is preliminary data.</text>
</comment>
<evidence type="ECO:0000313" key="4">
    <source>
        <dbReference type="EMBL" id="CAH0999155.1"/>
    </source>
</evidence>
<name>A0ABM9AXD5_9BACT</name>
<evidence type="ECO:0000313" key="5">
    <source>
        <dbReference type="Proteomes" id="UP000837803"/>
    </source>
</evidence>
<keyword evidence="2" id="KW-1003">Cell membrane</keyword>
<keyword evidence="3" id="KW-0472">Membrane</keyword>